<dbReference type="RefSeq" id="WP_263370040.1">
    <property type="nucleotide sequence ID" value="NZ_JAGSYD010000001.1"/>
</dbReference>
<sequence length="115" mass="13042">MTTPSQQQDLFPPQVPESTPKTGSAAPKPSDPPAPIWLQRASLIVLVLFCFYVGALMTVLPWSPRYWDMNSWMHAHPMIDNVLQRGWVRGLFSGIGLLDLWIGISELLSYRDYRA</sequence>
<feature type="transmembrane region" description="Helical" evidence="2">
    <location>
        <begin position="87"/>
        <end position="108"/>
    </location>
</feature>
<keyword evidence="4" id="KW-1185">Reference proteome</keyword>
<organism evidence="3 4">
    <name type="scientific">Granulicella cerasi</name>
    <dbReference type="NCBI Taxonomy" id="741063"/>
    <lineage>
        <taxon>Bacteria</taxon>
        <taxon>Pseudomonadati</taxon>
        <taxon>Acidobacteriota</taxon>
        <taxon>Terriglobia</taxon>
        <taxon>Terriglobales</taxon>
        <taxon>Acidobacteriaceae</taxon>
        <taxon>Granulicella</taxon>
    </lineage>
</organism>
<name>A0ABW1ZAD8_9BACT</name>
<dbReference type="EMBL" id="JBHSWI010000001">
    <property type="protein sequence ID" value="MFC6646367.1"/>
    <property type="molecule type" value="Genomic_DNA"/>
</dbReference>
<keyword evidence="2" id="KW-0812">Transmembrane</keyword>
<dbReference type="Proteomes" id="UP001596391">
    <property type="component" value="Unassembled WGS sequence"/>
</dbReference>
<protein>
    <submittedName>
        <fullName evidence="3">Uncharacterized protein</fullName>
    </submittedName>
</protein>
<reference evidence="4" key="1">
    <citation type="journal article" date="2019" name="Int. J. Syst. Evol. Microbiol.">
        <title>The Global Catalogue of Microorganisms (GCM) 10K type strain sequencing project: providing services to taxonomists for standard genome sequencing and annotation.</title>
        <authorList>
            <consortium name="The Broad Institute Genomics Platform"/>
            <consortium name="The Broad Institute Genome Sequencing Center for Infectious Disease"/>
            <person name="Wu L."/>
            <person name="Ma J."/>
        </authorList>
    </citation>
    <scope>NUCLEOTIDE SEQUENCE [LARGE SCALE GENOMIC DNA]</scope>
    <source>
        <strain evidence="4">CGMCC 1.16026</strain>
    </source>
</reference>
<feature type="region of interest" description="Disordered" evidence="1">
    <location>
        <begin position="1"/>
        <end position="33"/>
    </location>
</feature>
<evidence type="ECO:0000313" key="3">
    <source>
        <dbReference type="EMBL" id="MFC6646367.1"/>
    </source>
</evidence>
<proteinExistence type="predicted"/>
<evidence type="ECO:0000256" key="2">
    <source>
        <dbReference type="SAM" id="Phobius"/>
    </source>
</evidence>
<accession>A0ABW1ZAD8</accession>
<keyword evidence="2" id="KW-1133">Transmembrane helix</keyword>
<comment type="caution">
    <text evidence="3">The sequence shown here is derived from an EMBL/GenBank/DDBJ whole genome shotgun (WGS) entry which is preliminary data.</text>
</comment>
<evidence type="ECO:0000256" key="1">
    <source>
        <dbReference type="SAM" id="MobiDB-lite"/>
    </source>
</evidence>
<keyword evidence="2" id="KW-0472">Membrane</keyword>
<evidence type="ECO:0000313" key="4">
    <source>
        <dbReference type="Proteomes" id="UP001596391"/>
    </source>
</evidence>
<feature type="transmembrane region" description="Helical" evidence="2">
    <location>
        <begin position="43"/>
        <end position="63"/>
    </location>
</feature>
<gene>
    <name evidence="3" type="ORF">ACFQBQ_12385</name>
</gene>